<gene>
    <name evidence="1" type="ORF">OLEA9_A050256</name>
</gene>
<sequence length="77" mass="8980">MKKVEAADLGGERVRPREEDEEQWILFDTGGDNSDWDYETPRFAWCQCRRIGTGYIYNLELGISIISGMVEEDDKQF</sequence>
<evidence type="ECO:0000313" key="2">
    <source>
        <dbReference type="Proteomes" id="UP000594638"/>
    </source>
</evidence>
<name>A0A8S0PFI8_OLEEU</name>
<dbReference type="Proteomes" id="UP000594638">
    <property type="component" value="Unassembled WGS sequence"/>
</dbReference>
<protein>
    <submittedName>
        <fullName evidence="1">Uncharacterized protein</fullName>
    </submittedName>
</protein>
<dbReference type="AlphaFoldDB" id="A0A8S0PFI8"/>
<accession>A0A8S0PFI8</accession>
<keyword evidence="2" id="KW-1185">Reference proteome</keyword>
<dbReference type="EMBL" id="CACTIH010000052">
    <property type="protein sequence ID" value="CAA2942584.1"/>
    <property type="molecule type" value="Genomic_DNA"/>
</dbReference>
<dbReference type="Gramene" id="OE9A050256T1">
    <property type="protein sequence ID" value="OE9A050256C1"/>
    <property type="gene ID" value="OE9A050256"/>
</dbReference>
<proteinExistence type="predicted"/>
<comment type="caution">
    <text evidence="1">The sequence shown here is derived from an EMBL/GenBank/DDBJ whole genome shotgun (WGS) entry which is preliminary data.</text>
</comment>
<organism evidence="1 2">
    <name type="scientific">Olea europaea subsp. europaea</name>
    <dbReference type="NCBI Taxonomy" id="158383"/>
    <lineage>
        <taxon>Eukaryota</taxon>
        <taxon>Viridiplantae</taxon>
        <taxon>Streptophyta</taxon>
        <taxon>Embryophyta</taxon>
        <taxon>Tracheophyta</taxon>
        <taxon>Spermatophyta</taxon>
        <taxon>Magnoliopsida</taxon>
        <taxon>eudicotyledons</taxon>
        <taxon>Gunneridae</taxon>
        <taxon>Pentapetalae</taxon>
        <taxon>asterids</taxon>
        <taxon>lamiids</taxon>
        <taxon>Lamiales</taxon>
        <taxon>Oleaceae</taxon>
        <taxon>Oleeae</taxon>
        <taxon>Olea</taxon>
    </lineage>
</organism>
<reference evidence="1 2" key="1">
    <citation type="submission" date="2019-12" db="EMBL/GenBank/DDBJ databases">
        <authorList>
            <person name="Alioto T."/>
            <person name="Alioto T."/>
            <person name="Gomez Garrido J."/>
        </authorList>
    </citation>
    <scope>NUCLEOTIDE SEQUENCE [LARGE SCALE GENOMIC DNA]</scope>
</reference>
<evidence type="ECO:0000313" key="1">
    <source>
        <dbReference type="EMBL" id="CAA2942584.1"/>
    </source>
</evidence>